<comment type="caution">
    <text evidence="1">The sequence shown here is derived from an EMBL/GenBank/DDBJ whole genome shotgun (WGS) entry which is preliminary data.</text>
</comment>
<reference evidence="1 2" key="1">
    <citation type="submission" date="2024-02" db="EMBL/GenBank/DDBJ databases">
        <title>de novo genome assembly of Solanum bulbocastanum strain 11H21.</title>
        <authorList>
            <person name="Hosaka A.J."/>
        </authorList>
    </citation>
    <scope>NUCLEOTIDE SEQUENCE [LARGE SCALE GENOMIC DNA]</scope>
    <source>
        <tissue evidence="1">Young leaves</tissue>
    </source>
</reference>
<accession>A0AAN8XYW7</accession>
<sequence length="10" mass="1205">MTPRAAFFHK</sequence>
<proteinExistence type="predicted"/>
<evidence type="ECO:0000313" key="1">
    <source>
        <dbReference type="EMBL" id="KAK6773154.1"/>
    </source>
</evidence>
<gene>
    <name evidence="1" type="ORF">RDI58_028392</name>
</gene>
<evidence type="ECO:0000313" key="2">
    <source>
        <dbReference type="Proteomes" id="UP001371456"/>
    </source>
</evidence>
<name>A0AAN8XYW7_SOLBU</name>
<keyword evidence="2" id="KW-1185">Reference proteome</keyword>
<organism evidence="1 2">
    <name type="scientific">Solanum bulbocastanum</name>
    <name type="common">Wild potato</name>
    <dbReference type="NCBI Taxonomy" id="147425"/>
    <lineage>
        <taxon>Eukaryota</taxon>
        <taxon>Viridiplantae</taxon>
        <taxon>Streptophyta</taxon>
        <taxon>Embryophyta</taxon>
        <taxon>Tracheophyta</taxon>
        <taxon>Spermatophyta</taxon>
        <taxon>Magnoliopsida</taxon>
        <taxon>eudicotyledons</taxon>
        <taxon>Gunneridae</taxon>
        <taxon>Pentapetalae</taxon>
        <taxon>asterids</taxon>
        <taxon>lamiids</taxon>
        <taxon>Solanales</taxon>
        <taxon>Solanaceae</taxon>
        <taxon>Solanoideae</taxon>
        <taxon>Solaneae</taxon>
        <taxon>Solanum</taxon>
    </lineage>
</organism>
<dbReference type="EMBL" id="JBANQN010000012">
    <property type="protein sequence ID" value="KAK6773154.1"/>
    <property type="molecule type" value="Genomic_DNA"/>
</dbReference>
<dbReference type="Proteomes" id="UP001371456">
    <property type="component" value="Unassembled WGS sequence"/>
</dbReference>
<protein>
    <submittedName>
        <fullName evidence="1">Uncharacterized protein</fullName>
    </submittedName>
</protein>